<dbReference type="GO" id="GO:0051301">
    <property type="term" value="P:cell division"/>
    <property type="evidence" value="ECO:0007669"/>
    <property type="project" value="UniProtKB-KW"/>
</dbReference>
<accession>A0A6P1ZN46</accession>
<dbReference type="GO" id="GO:0005524">
    <property type="term" value="F:ATP binding"/>
    <property type="evidence" value="ECO:0007669"/>
    <property type="project" value="UniProtKB-UniRule"/>
</dbReference>
<name>A0A6P1ZN46_9BACT</name>
<dbReference type="InterPro" id="IPR013221">
    <property type="entry name" value="Mur_ligase_cen"/>
</dbReference>
<dbReference type="Gene3D" id="3.40.1190.10">
    <property type="entry name" value="Mur-like, catalytic domain"/>
    <property type="match status" value="1"/>
</dbReference>
<evidence type="ECO:0000256" key="8">
    <source>
        <dbReference type="ARBA" id="ARBA00023306"/>
    </source>
</evidence>
<dbReference type="GO" id="GO:0005737">
    <property type="term" value="C:cytoplasm"/>
    <property type="evidence" value="ECO:0007669"/>
    <property type="project" value="UniProtKB-SubCell"/>
</dbReference>
<organism evidence="14 15">
    <name type="scientific">Oceanidesulfovibrio marinus</name>
    <dbReference type="NCBI Taxonomy" id="370038"/>
    <lineage>
        <taxon>Bacteria</taxon>
        <taxon>Pseudomonadati</taxon>
        <taxon>Thermodesulfobacteriota</taxon>
        <taxon>Desulfovibrionia</taxon>
        <taxon>Desulfovibrionales</taxon>
        <taxon>Desulfovibrionaceae</taxon>
        <taxon>Oceanidesulfovibrio</taxon>
    </lineage>
</organism>
<dbReference type="InterPro" id="IPR005762">
    <property type="entry name" value="MurD"/>
</dbReference>
<dbReference type="AlphaFoldDB" id="A0A6P1ZN46"/>
<dbReference type="InterPro" id="IPR004101">
    <property type="entry name" value="Mur_ligase_C"/>
</dbReference>
<dbReference type="Pfam" id="PF08245">
    <property type="entry name" value="Mur_ligase_M"/>
    <property type="match status" value="1"/>
</dbReference>
<dbReference type="PROSITE" id="PS01011">
    <property type="entry name" value="FOLYLPOLYGLU_SYNT_1"/>
    <property type="match status" value="1"/>
</dbReference>
<dbReference type="PANTHER" id="PTHR43692">
    <property type="entry name" value="UDP-N-ACETYLMURAMOYLALANINE--D-GLUTAMATE LIGASE"/>
    <property type="match status" value="1"/>
</dbReference>
<dbReference type="NCBIfam" id="TIGR01087">
    <property type="entry name" value="murD"/>
    <property type="match status" value="1"/>
</dbReference>
<dbReference type="InterPro" id="IPR036291">
    <property type="entry name" value="NAD(P)-bd_dom_sf"/>
</dbReference>
<dbReference type="EMBL" id="QMIF01000001">
    <property type="protein sequence ID" value="TVM36714.1"/>
    <property type="molecule type" value="Genomic_DNA"/>
</dbReference>
<dbReference type="GO" id="GO:0071555">
    <property type="term" value="P:cell wall organization"/>
    <property type="evidence" value="ECO:0007669"/>
    <property type="project" value="UniProtKB-KW"/>
</dbReference>
<comment type="pathway">
    <text evidence="2 9 10">Cell wall biogenesis; peptidoglycan biosynthesis.</text>
</comment>
<comment type="caution">
    <text evidence="14">The sequence shown here is derived from an EMBL/GenBank/DDBJ whole genome shotgun (WGS) entry which is preliminary data.</text>
</comment>
<evidence type="ECO:0000256" key="7">
    <source>
        <dbReference type="ARBA" id="ARBA00022840"/>
    </source>
</evidence>
<dbReference type="SUPFAM" id="SSF53623">
    <property type="entry name" value="MurD-like peptide ligases, catalytic domain"/>
    <property type="match status" value="1"/>
</dbReference>
<evidence type="ECO:0000256" key="3">
    <source>
        <dbReference type="ARBA" id="ARBA00022490"/>
    </source>
</evidence>
<dbReference type="HAMAP" id="MF_00639">
    <property type="entry name" value="MurD"/>
    <property type="match status" value="1"/>
</dbReference>
<feature type="domain" description="Mur ligase central" evidence="13">
    <location>
        <begin position="119"/>
        <end position="224"/>
    </location>
</feature>
<dbReference type="PANTHER" id="PTHR43692:SF1">
    <property type="entry name" value="UDP-N-ACETYLMURAMOYLALANINE--D-GLUTAMATE LIGASE"/>
    <property type="match status" value="1"/>
</dbReference>
<evidence type="ECO:0000256" key="5">
    <source>
        <dbReference type="ARBA" id="ARBA00022618"/>
    </source>
</evidence>
<dbReference type="RefSeq" id="WP_144233765.1">
    <property type="nucleotide sequence ID" value="NZ_QMIF01000001.1"/>
</dbReference>
<comment type="catalytic activity">
    <reaction evidence="9 10">
        <text>UDP-N-acetyl-alpha-D-muramoyl-L-alanine + D-glutamate + ATP = UDP-N-acetyl-alpha-D-muramoyl-L-alanyl-D-glutamate + ADP + phosphate + H(+)</text>
        <dbReference type="Rhea" id="RHEA:16429"/>
        <dbReference type="ChEBI" id="CHEBI:15378"/>
        <dbReference type="ChEBI" id="CHEBI:29986"/>
        <dbReference type="ChEBI" id="CHEBI:30616"/>
        <dbReference type="ChEBI" id="CHEBI:43474"/>
        <dbReference type="ChEBI" id="CHEBI:83898"/>
        <dbReference type="ChEBI" id="CHEBI:83900"/>
        <dbReference type="ChEBI" id="CHEBI:456216"/>
        <dbReference type="EC" id="6.3.2.9"/>
    </reaction>
</comment>
<evidence type="ECO:0000256" key="11">
    <source>
        <dbReference type="SAM" id="MobiDB-lite"/>
    </source>
</evidence>
<comment type="similarity">
    <text evidence="9">Belongs to the MurCDEF family.</text>
</comment>
<dbReference type="GO" id="GO:0004326">
    <property type="term" value="F:tetrahydrofolylpolyglutamate synthase activity"/>
    <property type="evidence" value="ECO:0007669"/>
    <property type="project" value="InterPro"/>
</dbReference>
<dbReference type="UniPathway" id="UPA00219"/>
<dbReference type="SUPFAM" id="SSF53244">
    <property type="entry name" value="MurD-like peptide ligases, peptide-binding domain"/>
    <property type="match status" value="1"/>
</dbReference>
<keyword evidence="9 10" id="KW-0133">Cell shape</keyword>
<keyword evidence="7 9" id="KW-0067">ATP-binding</keyword>
<evidence type="ECO:0000313" key="14">
    <source>
        <dbReference type="EMBL" id="TVM36714.1"/>
    </source>
</evidence>
<evidence type="ECO:0000256" key="10">
    <source>
        <dbReference type="RuleBase" id="RU003664"/>
    </source>
</evidence>
<keyword evidence="8 9" id="KW-0131">Cell cycle</keyword>
<evidence type="ECO:0000259" key="12">
    <source>
        <dbReference type="Pfam" id="PF02875"/>
    </source>
</evidence>
<evidence type="ECO:0000259" key="13">
    <source>
        <dbReference type="Pfam" id="PF08245"/>
    </source>
</evidence>
<evidence type="ECO:0000313" key="15">
    <source>
        <dbReference type="Proteomes" id="UP000434052"/>
    </source>
</evidence>
<feature type="binding site" evidence="9">
    <location>
        <begin position="121"/>
        <end position="127"/>
    </location>
    <ligand>
        <name>ATP</name>
        <dbReference type="ChEBI" id="CHEBI:30616"/>
    </ligand>
</feature>
<keyword evidence="6 9" id="KW-0547">Nucleotide-binding</keyword>
<evidence type="ECO:0000256" key="9">
    <source>
        <dbReference type="HAMAP-Rule" id="MF_00639"/>
    </source>
</evidence>
<evidence type="ECO:0000256" key="2">
    <source>
        <dbReference type="ARBA" id="ARBA00004752"/>
    </source>
</evidence>
<proteinExistence type="inferred from homology"/>
<dbReference type="OrthoDB" id="9809796at2"/>
<protein>
    <recommendedName>
        <fullName evidence="9 10">UDP-N-acetylmuramoylalanine--D-glutamate ligase</fullName>
        <ecNumber evidence="9 10">6.3.2.9</ecNumber>
    </recommendedName>
    <alternativeName>
        <fullName evidence="9">D-glutamic acid-adding enzyme</fullName>
    </alternativeName>
    <alternativeName>
        <fullName evidence="9">UDP-N-acetylmuramoyl-L-alanyl-D-glutamate synthetase</fullName>
    </alternativeName>
</protein>
<evidence type="ECO:0000256" key="6">
    <source>
        <dbReference type="ARBA" id="ARBA00022741"/>
    </source>
</evidence>
<feature type="domain" description="Mur ligase C-terminal" evidence="12">
    <location>
        <begin position="294"/>
        <end position="405"/>
    </location>
</feature>
<dbReference type="Gene3D" id="3.40.50.720">
    <property type="entry name" value="NAD(P)-binding Rossmann-like Domain"/>
    <property type="match status" value="1"/>
</dbReference>
<evidence type="ECO:0000256" key="1">
    <source>
        <dbReference type="ARBA" id="ARBA00004496"/>
    </source>
</evidence>
<dbReference type="EC" id="6.3.2.9" evidence="9 10"/>
<sequence length="429" mass="46767">MQGTKITSTPLAGRRAGVLGSGRSGQAAARVLHAMGAAVRVVDKDAARLASVYDGTKEGGLFELVSGEHEPAQFAGLDLLVVSPGARVRDIEPFLPADLPVISELELASRHVQEPAIAITGTNGKTTTASLTDFMLRRAGKKVFLGGNIGTPLSEYLLTEDRADVIVLEVSSFQLQHCETFRPRVGVLLNFSPDHLDYHASLEEYLEAKLKLFENQTGEDVALIDQTLRGEIEKRGGMAARVEWLTTEIDFSTPHLLGAHNRQNLEAAWKAVREMGVSEEDARAAAYDFEPPPHRLQIVANKRGIIFIDDSKATTVDSLVAALKAMDRPVRLLAGGKYKGGDLEALRPLLAEKVRSVGLFGGAREVFEKAWTGAVPVFWEETMTKAFARHMAEAEEGEAILLSPATASFDQYKSYAERGNEFRRLAEET</sequence>
<comment type="function">
    <text evidence="9 10">Cell wall formation. Catalyzes the addition of glutamate to the nucleotide precursor UDP-N-acetylmuramoyl-L-alanine (UMA).</text>
</comment>
<keyword evidence="9 10" id="KW-0573">Peptidoglycan synthesis</keyword>
<keyword evidence="4 9" id="KW-0436">Ligase</keyword>
<gene>
    <name evidence="9 14" type="primary">murD</name>
    <name evidence="14" type="ORF">DQK91_01995</name>
</gene>
<feature type="region of interest" description="Disordered" evidence="11">
    <location>
        <begin position="1"/>
        <end position="20"/>
    </location>
</feature>
<dbReference type="Gene3D" id="3.90.190.20">
    <property type="entry name" value="Mur ligase, C-terminal domain"/>
    <property type="match status" value="1"/>
</dbReference>
<evidence type="ECO:0000256" key="4">
    <source>
        <dbReference type="ARBA" id="ARBA00022598"/>
    </source>
</evidence>
<dbReference type="GO" id="GO:0008764">
    <property type="term" value="F:UDP-N-acetylmuramoylalanine-D-glutamate ligase activity"/>
    <property type="evidence" value="ECO:0007669"/>
    <property type="project" value="UniProtKB-UniRule"/>
</dbReference>
<keyword evidence="3 9" id="KW-0963">Cytoplasm</keyword>
<dbReference type="GO" id="GO:0008360">
    <property type="term" value="P:regulation of cell shape"/>
    <property type="evidence" value="ECO:0007669"/>
    <property type="project" value="UniProtKB-KW"/>
</dbReference>
<keyword evidence="9 10" id="KW-0961">Cell wall biogenesis/degradation</keyword>
<dbReference type="Pfam" id="PF02875">
    <property type="entry name" value="Mur_ligase_C"/>
    <property type="match status" value="1"/>
</dbReference>
<feature type="compositionally biased region" description="Polar residues" evidence="11">
    <location>
        <begin position="1"/>
        <end position="10"/>
    </location>
</feature>
<dbReference type="Proteomes" id="UP000434052">
    <property type="component" value="Unassembled WGS sequence"/>
</dbReference>
<dbReference type="InterPro" id="IPR036565">
    <property type="entry name" value="Mur-like_cat_sf"/>
</dbReference>
<dbReference type="SUPFAM" id="SSF51735">
    <property type="entry name" value="NAD(P)-binding Rossmann-fold domains"/>
    <property type="match status" value="1"/>
</dbReference>
<dbReference type="GO" id="GO:0009252">
    <property type="term" value="P:peptidoglycan biosynthetic process"/>
    <property type="evidence" value="ECO:0007669"/>
    <property type="project" value="UniProtKB-UniRule"/>
</dbReference>
<comment type="subcellular location">
    <subcellularLocation>
        <location evidence="1 9 10">Cytoplasm</location>
    </subcellularLocation>
</comment>
<dbReference type="InterPro" id="IPR018109">
    <property type="entry name" value="Folylpolyglutamate_synth_CS"/>
</dbReference>
<keyword evidence="5 9" id="KW-0132">Cell division</keyword>
<reference evidence="14 15" key="1">
    <citation type="submission" date="2018-06" db="EMBL/GenBank/DDBJ databases">
        <title>Complete genome of Desulfovibrio marinus P48SEP.</title>
        <authorList>
            <person name="Crispim J.S."/>
            <person name="Vidigal P.M.P."/>
            <person name="Silva L.C.F."/>
            <person name="Araujo L.C."/>
            <person name="Laguardia C.N."/>
            <person name="Dias R.S."/>
            <person name="Sousa M.P."/>
            <person name="Paula S.O."/>
            <person name="Silva C."/>
        </authorList>
    </citation>
    <scope>NUCLEOTIDE SEQUENCE [LARGE SCALE GENOMIC DNA]</scope>
    <source>
        <strain evidence="14 15">P48SEP</strain>
    </source>
</reference>
<dbReference type="InterPro" id="IPR036615">
    <property type="entry name" value="Mur_ligase_C_dom_sf"/>
</dbReference>